<protein>
    <submittedName>
        <fullName evidence="1">Uncharacterized protein</fullName>
    </submittedName>
</protein>
<accession>A0ACC2GS09</accession>
<evidence type="ECO:0000313" key="1">
    <source>
        <dbReference type="EMBL" id="KAJ8006245.1"/>
    </source>
</evidence>
<sequence>MTSALVGSEPPLSLSITTTWKRPPLSLSPSITTNRKNPPLSLSLHHHHTEEY</sequence>
<gene>
    <name evidence="1" type="ORF">DPEC_G00126300</name>
</gene>
<proteinExistence type="predicted"/>
<name>A0ACC2GS09_DALPE</name>
<dbReference type="EMBL" id="CM055737">
    <property type="protein sequence ID" value="KAJ8006245.1"/>
    <property type="molecule type" value="Genomic_DNA"/>
</dbReference>
<comment type="caution">
    <text evidence="1">The sequence shown here is derived from an EMBL/GenBank/DDBJ whole genome shotgun (WGS) entry which is preliminary data.</text>
</comment>
<keyword evidence="2" id="KW-1185">Reference proteome</keyword>
<dbReference type="Proteomes" id="UP001157502">
    <property type="component" value="Chromosome 10"/>
</dbReference>
<reference evidence="1" key="1">
    <citation type="submission" date="2021-05" db="EMBL/GenBank/DDBJ databases">
        <authorList>
            <person name="Pan Q."/>
            <person name="Jouanno E."/>
            <person name="Zahm M."/>
            <person name="Klopp C."/>
            <person name="Cabau C."/>
            <person name="Louis A."/>
            <person name="Berthelot C."/>
            <person name="Parey E."/>
            <person name="Roest Crollius H."/>
            <person name="Montfort J."/>
            <person name="Robinson-Rechavi M."/>
            <person name="Bouchez O."/>
            <person name="Lampietro C."/>
            <person name="Lopez Roques C."/>
            <person name="Donnadieu C."/>
            <person name="Postlethwait J."/>
            <person name="Bobe J."/>
            <person name="Dillon D."/>
            <person name="Chandos A."/>
            <person name="von Hippel F."/>
            <person name="Guiguen Y."/>
        </authorList>
    </citation>
    <scope>NUCLEOTIDE SEQUENCE</scope>
    <source>
        <strain evidence="1">YG-Jan2019</strain>
    </source>
</reference>
<evidence type="ECO:0000313" key="2">
    <source>
        <dbReference type="Proteomes" id="UP001157502"/>
    </source>
</evidence>
<feature type="non-terminal residue" evidence="1">
    <location>
        <position position="52"/>
    </location>
</feature>
<organism evidence="1 2">
    <name type="scientific">Dallia pectoralis</name>
    <name type="common">Alaska blackfish</name>
    <dbReference type="NCBI Taxonomy" id="75939"/>
    <lineage>
        <taxon>Eukaryota</taxon>
        <taxon>Metazoa</taxon>
        <taxon>Chordata</taxon>
        <taxon>Craniata</taxon>
        <taxon>Vertebrata</taxon>
        <taxon>Euteleostomi</taxon>
        <taxon>Actinopterygii</taxon>
        <taxon>Neopterygii</taxon>
        <taxon>Teleostei</taxon>
        <taxon>Protacanthopterygii</taxon>
        <taxon>Esociformes</taxon>
        <taxon>Umbridae</taxon>
        <taxon>Dallia</taxon>
    </lineage>
</organism>